<evidence type="ECO:0000313" key="3">
    <source>
        <dbReference type="Proteomes" id="UP001501586"/>
    </source>
</evidence>
<dbReference type="PANTHER" id="PTHR38011:SF11">
    <property type="entry name" value="2,5-DIAMINO-6-RIBOSYLAMINO-4(3H)-PYRIMIDINONE 5'-PHOSPHATE REDUCTASE"/>
    <property type="match status" value="1"/>
</dbReference>
<organism evidence="2 3">
    <name type="scientific">Brevibacterium daeguense</name>
    <dbReference type="NCBI Taxonomy" id="909936"/>
    <lineage>
        <taxon>Bacteria</taxon>
        <taxon>Bacillati</taxon>
        <taxon>Actinomycetota</taxon>
        <taxon>Actinomycetes</taxon>
        <taxon>Micrococcales</taxon>
        <taxon>Brevibacteriaceae</taxon>
        <taxon>Brevibacterium</taxon>
    </lineage>
</organism>
<accession>A0ABP8EKF8</accession>
<evidence type="ECO:0000313" key="2">
    <source>
        <dbReference type="EMBL" id="GAA4284449.1"/>
    </source>
</evidence>
<name>A0ABP8EKF8_9MICO</name>
<dbReference type="Proteomes" id="UP001501586">
    <property type="component" value="Unassembled WGS sequence"/>
</dbReference>
<dbReference type="Gene3D" id="3.40.430.10">
    <property type="entry name" value="Dihydrofolate Reductase, subunit A"/>
    <property type="match status" value="1"/>
</dbReference>
<comment type="caution">
    <text evidence="2">The sequence shown here is derived from an EMBL/GenBank/DDBJ whole genome shotgun (WGS) entry which is preliminary data.</text>
</comment>
<dbReference type="EMBL" id="BAABAZ010000006">
    <property type="protein sequence ID" value="GAA4284449.1"/>
    <property type="molecule type" value="Genomic_DNA"/>
</dbReference>
<proteinExistence type="predicted"/>
<dbReference type="InterPro" id="IPR002734">
    <property type="entry name" value="RibDG_C"/>
</dbReference>
<reference evidence="3" key="1">
    <citation type="journal article" date="2019" name="Int. J. Syst. Evol. Microbiol.">
        <title>The Global Catalogue of Microorganisms (GCM) 10K type strain sequencing project: providing services to taxonomists for standard genome sequencing and annotation.</title>
        <authorList>
            <consortium name="The Broad Institute Genomics Platform"/>
            <consortium name="The Broad Institute Genome Sequencing Center for Infectious Disease"/>
            <person name="Wu L."/>
            <person name="Ma J."/>
        </authorList>
    </citation>
    <scope>NUCLEOTIDE SEQUENCE [LARGE SCALE GENOMIC DNA]</scope>
    <source>
        <strain evidence="3">JCM 17458</strain>
    </source>
</reference>
<feature type="domain" description="Bacterial bifunctional deaminase-reductase C-terminal" evidence="1">
    <location>
        <begin position="3"/>
        <end position="170"/>
    </location>
</feature>
<dbReference type="SUPFAM" id="SSF53597">
    <property type="entry name" value="Dihydrofolate reductase-like"/>
    <property type="match status" value="1"/>
</dbReference>
<gene>
    <name evidence="2" type="ORF">GCM10022261_19800</name>
</gene>
<dbReference type="RefSeq" id="WP_236866494.1">
    <property type="nucleotide sequence ID" value="NZ_BAABAZ010000006.1"/>
</dbReference>
<dbReference type="PANTHER" id="PTHR38011">
    <property type="entry name" value="DIHYDROFOLATE REDUCTASE FAMILY PROTEIN (AFU_ORTHOLOGUE AFUA_8G06820)"/>
    <property type="match status" value="1"/>
</dbReference>
<dbReference type="InterPro" id="IPR050765">
    <property type="entry name" value="Riboflavin_Biosynth_HTPR"/>
</dbReference>
<sequence length="193" mass="20626">MGKVVYGFTSSLDGFIAGPGHDMRWLEETAPPLADGTMERVTSKVGAMLSGRRGYDAAQAQADERGELTAEAYGGAWDGPQFVLTHRPEELAGDPHISALGGPVEDAIRTACEAAGDKDLMIVSADIARQALQLGLIDELQIYEAPVFLGDGTRIFGVPGGCRIDWELVSVDEENLSSAARVYRPKHRPTAQA</sequence>
<dbReference type="Pfam" id="PF01872">
    <property type="entry name" value="RibD_C"/>
    <property type="match status" value="1"/>
</dbReference>
<protein>
    <submittedName>
        <fullName evidence="2">Dihydrofolate reductase family protein</fullName>
    </submittedName>
</protein>
<keyword evidence="3" id="KW-1185">Reference proteome</keyword>
<evidence type="ECO:0000259" key="1">
    <source>
        <dbReference type="Pfam" id="PF01872"/>
    </source>
</evidence>
<dbReference type="InterPro" id="IPR024072">
    <property type="entry name" value="DHFR-like_dom_sf"/>
</dbReference>